<comment type="caution">
    <text evidence="1">The sequence shown here is derived from an EMBL/GenBank/DDBJ whole genome shotgun (WGS) entry which is preliminary data.</text>
</comment>
<protein>
    <submittedName>
        <fullName evidence="1">Uncharacterized protein</fullName>
    </submittedName>
</protein>
<accession>A0A2C5X826</accession>
<proteinExistence type="predicted"/>
<gene>
    <name evidence="1" type="ORF">CDD81_1445</name>
</gene>
<dbReference type="EMBL" id="NJET01000139">
    <property type="protein sequence ID" value="PHH60589.1"/>
    <property type="molecule type" value="Genomic_DNA"/>
</dbReference>
<sequence length="193" mass="20880">MLEVDAFVKEKALSTVTDQPAQVAAQEQPTRPTISLPMAKSWKWPLLYETAITAASKVQTFTKGRTWDEVGENNVYHRLSRRALQRQDRSVAPCGLQVSVETIRGCNECGGLCFPSCPTSLDYLRVCSPGEVSKATRCAKAEAEPRGGVLCGGVDAGFPIIPVVLSFGDGNAGLDLGRQRSSSSFQSDGERRK</sequence>
<organism evidence="1 2">
    <name type="scientific">Ophiocordyceps australis</name>
    <dbReference type="NCBI Taxonomy" id="1399860"/>
    <lineage>
        <taxon>Eukaryota</taxon>
        <taxon>Fungi</taxon>
        <taxon>Dikarya</taxon>
        <taxon>Ascomycota</taxon>
        <taxon>Pezizomycotina</taxon>
        <taxon>Sordariomycetes</taxon>
        <taxon>Hypocreomycetidae</taxon>
        <taxon>Hypocreales</taxon>
        <taxon>Ophiocordycipitaceae</taxon>
        <taxon>Ophiocordyceps</taxon>
    </lineage>
</organism>
<reference evidence="1 2" key="1">
    <citation type="submission" date="2017-06" db="EMBL/GenBank/DDBJ databases">
        <title>Ant-infecting Ophiocordyceps genomes reveal a high diversity of potential behavioral manipulation genes and a possible major role for enterotoxins.</title>
        <authorList>
            <person name="De Bekker C."/>
            <person name="Evans H.C."/>
            <person name="Brachmann A."/>
            <person name="Hughes D.P."/>
        </authorList>
    </citation>
    <scope>NUCLEOTIDE SEQUENCE [LARGE SCALE GENOMIC DNA]</scope>
    <source>
        <strain evidence="1 2">Map64</strain>
    </source>
</reference>
<name>A0A2C5X826_9HYPO</name>
<dbReference type="AlphaFoldDB" id="A0A2C5X826"/>
<keyword evidence="2" id="KW-1185">Reference proteome</keyword>
<evidence type="ECO:0000313" key="1">
    <source>
        <dbReference type="EMBL" id="PHH60589.1"/>
    </source>
</evidence>
<dbReference type="Proteomes" id="UP000226192">
    <property type="component" value="Unassembled WGS sequence"/>
</dbReference>
<evidence type="ECO:0000313" key="2">
    <source>
        <dbReference type="Proteomes" id="UP000226192"/>
    </source>
</evidence>